<organism evidence="6 7">
    <name type="scientific">Gryllotalpicola reticulitermitis</name>
    <dbReference type="NCBI Taxonomy" id="1184153"/>
    <lineage>
        <taxon>Bacteria</taxon>
        <taxon>Bacillati</taxon>
        <taxon>Actinomycetota</taxon>
        <taxon>Actinomycetes</taxon>
        <taxon>Micrococcales</taxon>
        <taxon>Microbacteriaceae</taxon>
        <taxon>Gryllotalpicola</taxon>
    </lineage>
</organism>
<feature type="domain" description="HTH lysR-type" evidence="5">
    <location>
        <begin position="3"/>
        <end position="59"/>
    </location>
</feature>
<keyword evidence="4" id="KW-0804">Transcription</keyword>
<evidence type="ECO:0000256" key="2">
    <source>
        <dbReference type="ARBA" id="ARBA00023015"/>
    </source>
</evidence>
<proteinExistence type="inferred from homology"/>
<dbReference type="RefSeq" id="WP_390226526.1">
    <property type="nucleotide sequence ID" value="NZ_JBHSCN010000001.1"/>
</dbReference>
<reference evidence="7" key="1">
    <citation type="journal article" date="2019" name="Int. J. Syst. Evol. Microbiol.">
        <title>The Global Catalogue of Microorganisms (GCM) 10K type strain sequencing project: providing services to taxonomists for standard genome sequencing and annotation.</title>
        <authorList>
            <consortium name="The Broad Institute Genomics Platform"/>
            <consortium name="The Broad Institute Genome Sequencing Center for Infectious Disease"/>
            <person name="Wu L."/>
            <person name="Ma J."/>
        </authorList>
    </citation>
    <scope>NUCLEOTIDE SEQUENCE [LARGE SCALE GENOMIC DNA]</scope>
    <source>
        <strain evidence="7">CGMCC 1.10363</strain>
    </source>
</reference>
<dbReference type="InterPro" id="IPR036390">
    <property type="entry name" value="WH_DNA-bd_sf"/>
</dbReference>
<dbReference type="InterPro" id="IPR000847">
    <property type="entry name" value="LysR_HTH_N"/>
</dbReference>
<comment type="caution">
    <text evidence="6">The sequence shown here is derived from an EMBL/GenBank/DDBJ whole genome shotgun (WGS) entry which is preliminary data.</text>
</comment>
<evidence type="ECO:0000259" key="5">
    <source>
        <dbReference type="PROSITE" id="PS50931"/>
    </source>
</evidence>
<comment type="similarity">
    <text evidence="1">Belongs to the LysR transcriptional regulatory family.</text>
</comment>
<evidence type="ECO:0000256" key="1">
    <source>
        <dbReference type="ARBA" id="ARBA00009437"/>
    </source>
</evidence>
<dbReference type="PRINTS" id="PR00039">
    <property type="entry name" value="HTHLYSR"/>
</dbReference>
<dbReference type="Gene3D" id="1.10.10.10">
    <property type="entry name" value="Winged helix-like DNA-binding domain superfamily/Winged helix DNA-binding domain"/>
    <property type="match status" value="1"/>
</dbReference>
<dbReference type="InterPro" id="IPR005119">
    <property type="entry name" value="LysR_subst-bd"/>
</dbReference>
<dbReference type="Pfam" id="PF03466">
    <property type="entry name" value="LysR_substrate"/>
    <property type="match status" value="1"/>
</dbReference>
<dbReference type="Proteomes" id="UP001595900">
    <property type="component" value="Unassembled WGS sequence"/>
</dbReference>
<evidence type="ECO:0000313" key="6">
    <source>
        <dbReference type="EMBL" id="MFC4241780.1"/>
    </source>
</evidence>
<evidence type="ECO:0000256" key="4">
    <source>
        <dbReference type="ARBA" id="ARBA00023163"/>
    </source>
</evidence>
<dbReference type="SUPFAM" id="SSF53850">
    <property type="entry name" value="Periplasmic binding protein-like II"/>
    <property type="match status" value="1"/>
</dbReference>
<dbReference type="PROSITE" id="PS50931">
    <property type="entry name" value="HTH_LYSR"/>
    <property type="match status" value="1"/>
</dbReference>
<sequence length="284" mass="30207">MALTLVQLRALVAAADQGSFTDAASELGVSQSAISHAVHGLEREVGGRVLHREGQVALTTLGFRVLTHARAVLDAVYALEDAITQDGEPAGAIRLGAVATVCQGLLPELLPAWNAQLPNVEISIYEGDDDEMPEWLESGVVDAAILVEPTPDPPGSVLLASDEFAAVVRADHPLAGLDGIPLAELDADGLIVSTGGCEAHVRKMHDEAGLPYVFTHRVREMSTLLRMVEQGLGVAIVPSLGRDMLPKSLIMKPLAQRRPRRLVLSGPASRPWHPLVQTLIDHVA</sequence>
<keyword evidence="7" id="KW-1185">Reference proteome</keyword>
<evidence type="ECO:0000256" key="3">
    <source>
        <dbReference type="ARBA" id="ARBA00023125"/>
    </source>
</evidence>
<name>A0ABV8Q075_9MICO</name>
<dbReference type="PANTHER" id="PTHR30346">
    <property type="entry name" value="TRANSCRIPTIONAL DUAL REGULATOR HCAR-RELATED"/>
    <property type="match status" value="1"/>
</dbReference>
<keyword evidence="3" id="KW-0238">DNA-binding</keyword>
<dbReference type="InterPro" id="IPR036388">
    <property type="entry name" value="WH-like_DNA-bd_sf"/>
</dbReference>
<accession>A0ABV8Q075</accession>
<dbReference type="CDD" id="cd05466">
    <property type="entry name" value="PBP2_LTTR_substrate"/>
    <property type="match status" value="1"/>
</dbReference>
<dbReference type="Gene3D" id="3.40.190.10">
    <property type="entry name" value="Periplasmic binding protein-like II"/>
    <property type="match status" value="2"/>
</dbReference>
<dbReference type="Pfam" id="PF00126">
    <property type="entry name" value="HTH_1"/>
    <property type="match status" value="1"/>
</dbReference>
<evidence type="ECO:0000313" key="7">
    <source>
        <dbReference type="Proteomes" id="UP001595900"/>
    </source>
</evidence>
<dbReference type="SUPFAM" id="SSF46785">
    <property type="entry name" value="Winged helix' DNA-binding domain"/>
    <property type="match status" value="1"/>
</dbReference>
<dbReference type="EMBL" id="JBHSCN010000001">
    <property type="protein sequence ID" value="MFC4241780.1"/>
    <property type="molecule type" value="Genomic_DNA"/>
</dbReference>
<keyword evidence="2" id="KW-0805">Transcription regulation</keyword>
<gene>
    <name evidence="6" type="ORF">ACFOYW_00215</name>
</gene>
<protein>
    <submittedName>
        <fullName evidence="6">LysR family transcriptional regulator</fullName>
    </submittedName>
</protein>
<dbReference type="PANTHER" id="PTHR30346:SF0">
    <property type="entry name" value="HCA OPERON TRANSCRIPTIONAL ACTIVATOR HCAR"/>
    <property type="match status" value="1"/>
</dbReference>